<reference evidence="8" key="1">
    <citation type="submission" date="2022-07" db="EMBL/GenBank/DDBJ databases">
        <title>Complete genome sequence of Salinispirillum sp. LH10-3-1 capable of multiple carbohydrate inversion isolated from a soda lake.</title>
        <authorList>
            <person name="Liu J."/>
            <person name="Zhai Y."/>
            <person name="Zhang H."/>
            <person name="Yang H."/>
            <person name="Qu J."/>
            <person name="Li J."/>
        </authorList>
    </citation>
    <scope>NUCLEOTIDE SEQUENCE</scope>
    <source>
        <strain evidence="8">LH 10-3-1</strain>
    </source>
</reference>
<dbReference type="AlphaFoldDB" id="A0AB38YHK7"/>
<protein>
    <submittedName>
        <fullName evidence="8">DMT family transporter</fullName>
    </submittedName>
</protein>
<keyword evidence="2" id="KW-1003">Cell membrane</keyword>
<feature type="transmembrane region" description="Helical" evidence="6">
    <location>
        <begin position="128"/>
        <end position="145"/>
    </location>
</feature>
<dbReference type="InterPro" id="IPR051258">
    <property type="entry name" value="Diverse_Substrate_Transporter"/>
</dbReference>
<keyword evidence="5 6" id="KW-0472">Membrane</keyword>
<name>A0AB38YHK7_9GAMM</name>
<evidence type="ECO:0000256" key="6">
    <source>
        <dbReference type="SAM" id="Phobius"/>
    </source>
</evidence>
<evidence type="ECO:0000256" key="5">
    <source>
        <dbReference type="ARBA" id="ARBA00023136"/>
    </source>
</evidence>
<evidence type="ECO:0000256" key="4">
    <source>
        <dbReference type="ARBA" id="ARBA00022989"/>
    </source>
</evidence>
<evidence type="ECO:0000259" key="7">
    <source>
        <dbReference type="Pfam" id="PF00892"/>
    </source>
</evidence>
<sequence length="300" mass="31910">MNAPKGSHTGTLRSDVWLVLVTLLAAFGWVFSKEALAGMTPLLFLGARFLGAGVVLALLGWTALRNLTGEQLRRALMTGLVMGGAMSCWIMGLNLAENIGIGAFLTSLGVVFIPIVGKLLFGAVTARSTWVAVGVALVGLALLRIEGGFSLSASDGFFLLAALIFSLHFNLTSRYAARIPALPLTAVQLTVTGVVALFLSGVLETGQHVPELDILGWLLASLLIATCLRFWLQFKAQGLAPVSHAAVIMTLEPVWTSLLGLLWFSQTLSAVQLLGCGLIFSALLISRWRVLLRRSLPSSV</sequence>
<feature type="transmembrane region" description="Helical" evidence="6">
    <location>
        <begin position="214"/>
        <end position="232"/>
    </location>
</feature>
<evidence type="ECO:0000313" key="8">
    <source>
        <dbReference type="EMBL" id="WLD58899.1"/>
    </source>
</evidence>
<dbReference type="InterPro" id="IPR000620">
    <property type="entry name" value="EamA_dom"/>
</dbReference>
<gene>
    <name evidence="8" type="ORF">NFC81_03690</name>
</gene>
<dbReference type="PANTHER" id="PTHR42920:SF5">
    <property type="entry name" value="EAMA DOMAIN-CONTAINING PROTEIN"/>
    <property type="match status" value="1"/>
</dbReference>
<evidence type="ECO:0000256" key="1">
    <source>
        <dbReference type="ARBA" id="ARBA00004651"/>
    </source>
</evidence>
<feature type="transmembrane region" description="Helical" evidence="6">
    <location>
        <begin position="42"/>
        <end position="63"/>
    </location>
</feature>
<feature type="transmembrane region" description="Helical" evidence="6">
    <location>
        <begin position="181"/>
        <end position="202"/>
    </location>
</feature>
<feature type="transmembrane region" description="Helical" evidence="6">
    <location>
        <begin position="99"/>
        <end position="121"/>
    </location>
</feature>
<keyword evidence="4 6" id="KW-1133">Transmembrane helix</keyword>
<feature type="domain" description="EamA" evidence="7">
    <location>
        <begin position="14"/>
        <end position="143"/>
    </location>
</feature>
<dbReference type="SUPFAM" id="SSF103481">
    <property type="entry name" value="Multidrug resistance efflux transporter EmrE"/>
    <property type="match status" value="2"/>
</dbReference>
<dbReference type="PANTHER" id="PTHR42920">
    <property type="entry name" value="OS03G0707200 PROTEIN-RELATED"/>
    <property type="match status" value="1"/>
</dbReference>
<dbReference type="Pfam" id="PF00892">
    <property type="entry name" value="EamA"/>
    <property type="match status" value="2"/>
</dbReference>
<comment type="subcellular location">
    <subcellularLocation>
        <location evidence="1">Cell membrane</location>
        <topology evidence="1">Multi-pass membrane protein</topology>
    </subcellularLocation>
</comment>
<dbReference type="RefSeq" id="WP_304996187.1">
    <property type="nucleotide sequence ID" value="NZ_CP101717.1"/>
</dbReference>
<dbReference type="GO" id="GO:0005886">
    <property type="term" value="C:plasma membrane"/>
    <property type="evidence" value="ECO:0007669"/>
    <property type="project" value="UniProtKB-SubCell"/>
</dbReference>
<feature type="transmembrane region" description="Helical" evidence="6">
    <location>
        <begin position="75"/>
        <end position="93"/>
    </location>
</feature>
<evidence type="ECO:0000256" key="3">
    <source>
        <dbReference type="ARBA" id="ARBA00022692"/>
    </source>
</evidence>
<proteinExistence type="predicted"/>
<evidence type="ECO:0000256" key="2">
    <source>
        <dbReference type="ARBA" id="ARBA00022475"/>
    </source>
</evidence>
<accession>A0AB38YHK7</accession>
<feature type="domain" description="EamA" evidence="7">
    <location>
        <begin position="157"/>
        <end position="286"/>
    </location>
</feature>
<feature type="transmembrane region" description="Helical" evidence="6">
    <location>
        <begin position="244"/>
        <end position="264"/>
    </location>
</feature>
<dbReference type="EMBL" id="CP101717">
    <property type="protein sequence ID" value="WLD58899.1"/>
    <property type="molecule type" value="Genomic_DNA"/>
</dbReference>
<dbReference type="InterPro" id="IPR037185">
    <property type="entry name" value="EmrE-like"/>
</dbReference>
<keyword evidence="3 6" id="KW-0812">Transmembrane</keyword>
<feature type="transmembrane region" description="Helical" evidence="6">
    <location>
        <begin position="270"/>
        <end position="290"/>
    </location>
</feature>
<organism evidence="8">
    <name type="scientific">Salinispirillum sp. LH 10-3-1</name>
    <dbReference type="NCBI Taxonomy" id="2952525"/>
    <lineage>
        <taxon>Bacteria</taxon>
        <taxon>Pseudomonadati</taxon>
        <taxon>Pseudomonadota</taxon>
        <taxon>Gammaproteobacteria</taxon>
        <taxon>Oceanospirillales</taxon>
        <taxon>Saccharospirillaceae</taxon>
        <taxon>Salinispirillum</taxon>
    </lineage>
</organism>
<feature type="transmembrane region" description="Helical" evidence="6">
    <location>
        <begin position="151"/>
        <end position="169"/>
    </location>
</feature>